<protein>
    <submittedName>
        <fullName evidence="6">LysR family transcriptional regulator</fullName>
    </submittedName>
</protein>
<reference evidence="6 7" key="1">
    <citation type="submission" date="2023-02" db="EMBL/GenBank/DDBJ databases">
        <title>Genome sequence of Lacticaseibacillus sp. KACC 23028.</title>
        <authorList>
            <person name="Kim S."/>
            <person name="Heo J."/>
            <person name="Kwon S.-W."/>
        </authorList>
    </citation>
    <scope>NUCLEOTIDE SEQUENCE [LARGE SCALE GENOMIC DNA]</scope>
    <source>
        <strain evidence="6 7">KACC 23028</strain>
    </source>
</reference>
<sequence>MELRVLQYYLTVVEEGNISRAAEKLHVSQPTISRQLHDLETELDTTLFTRGQRKIVLTPAGEYFADQATRIVALADKTVANIHQEQDTRGSITIGCAEVPMLSTIAMATKYLATRAPHVQVNVYSTDADDARERMQAGLFDFSVVMEPMDKSDYHFIHLPGATKWGVMLRRDNPLAAKSALTATDLLPERLIMTQQHTSRSWVRDWFGNQADQLNVVASYNLSYNASLLAAAGVGSVVCIDGIINTTDQPITFVPLTPTLTAKASFVWPKGTRLSPAADVFLKALRNVLTEADTDAG</sequence>
<gene>
    <name evidence="6" type="ORF">PQ472_03265</name>
</gene>
<organism evidence="6 7">
    <name type="scientific">Lacticaseibacillus pabuli</name>
    <dbReference type="NCBI Taxonomy" id="3025672"/>
    <lineage>
        <taxon>Bacteria</taxon>
        <taxon>Bacillati</taxon>
        <taxon>Bacillota</taxon>
        <taxon>Bacilli</taxon>
        <taxon>Lactobacillales</taxon>
        <taxon>Lactobacillaceae</taxon>
        <taxon>Lacticaseibacillus</taxon>
    </lineage>
</organism>
<dbReference type="PROSITE" id="PS50931">
    <property type="entry name" value="HTH_LYSR"/>
    <property type="match status" value="1"/>
</dbReference>
<dbReference type="Proteomes" id="UP001220377">
    <property type="component" value="Chromosome"/>
</dbReference>
<dbReference type="CDD" id="cd05466">
    <property type="entry name" value="PBP2_LTTR_substrate"/>
    <property type="match status" value="1"/>
</dbReference>
<dbReference type="SUPFAM" id="SSF46785">
    <property type="entry name" value="Winged helix' DNA-binding domain"/>
    <property type="match status" value="1"/>
</dbReference>
<dbReference type="Pfam" id="PF00126">
    <property type="entry name" value="HTH_1"/>
    <property type="match status" value="1"/>
</dbReference>
<feature type="domain" description="HTH lysR-type" evidence="5">
    <location>
        <begin position="1"/>
        <end position="58"/>
    </location>
</feature>
<evidence type="ECO:0000313" key="7">
    <source>
        <dbReference type="Proteomes" id="UP001220377"/>
    </source>
</evidence>
<dbReference type="InterPro" id="IPR036390">
    <property type="entry name" value="WH_DNA-bd_sf"/>
</dbReference>
<dbReference type="InterPro" id="IPR036388">
    <property type="entry name" value="WH-like_DNA-bd_sf"/>
</dbReference>
<proteinExistence type="inferred from homology"/>
<accession>A0ABY7WW98</accession>
<dbReference type="EMBL" id="CP117884">
    <property type="protein sequence ID" value="WDF83271.1"/>
    <property type="molecule type" value="Genomic_DNA"/>
</dbReference>
<dbReference type="PANTHER" id="PTHR30419">
    <property type="entry name" value="HTH-TYPE TRANSCRIPTIONAL REGULATOR YBHD"/>
    <property type="match status" value="1"/>
</dbReference>
<name>A0ABY7WW98_9LACO</name>
<dbReference type="RefSeq" id="WP_274261322.1">
    <property type="nucleotide sequence ID" value="NZ_CP117884.1"/>
</dbReference>
<dbReference type="PANTHER" id="PTHR30419:SF8">
    <property type="entry name" value="NITROGEN ASSIMILATION TRANSCRIPTIONAL ACTIVATOR-RELATED"/>
    <property type="match status" value="1"/>
</dbReference>
<dbReference type="InterPro" id="IPR005119">
    <property type="entry name" value="LysR_subst-bd"/>
</dbReference>
<dbReference type="SUPFAM" id="SSF53850">
    <property type="entry name" value="Periplasmic binding protein-like II"/>
    <property type="match status" value="1"/>
</dbReference>
<dbReference type="PRINTS" id="PR00039">
    <property type="entry name" value="HTHLYSR"/>
</dbReference>
<evidence type="ECO:0000256" key="3">
    <source>
        <dbReference type="ARBA" id="ARBA00023125"/>
    </source>
</evidence>
<evidence type="ECO:0000256" key="4">
    <source>
        <dbReference type="ARBA" id="ARBA00023163"/>
    </source>
</evidence>
<keyword evidence="7" id="KW-1185">Reference proteome</keyword>
<keyword evidence="3" id="KW-0238">DNA-binding</keyword>
<dbReference type="InterPro" id="IPR000847">
    <property type="entry name" value="LysR_HTH_N"/>
</dbReference>
<dbReference type="Pfam" id="PF03466">
    <property type="entry name" value="LysR_substrate"/>
    <property type="match status" value="1"/>
</dbReference>
<keyword evidence="4" id="KW-0804">Transcription</keyword>
<evidence type="ECO:0000313" key="6">
    <source>
        <dbReference type="EMBL" id="WDF83271.1"/>
    </source>
</evidence>
<dbReference type="InterPro" id="IPR050950">
    <property type="entry name" value="HTH-type_LysR_regulators"/>
</dbReference>
<evidence type="ECO:0000256" key="2">
    <source>
        <dbReference type="ARBA" id="ARBA00023015"/>
    </source>
</evidence>
<evidence type="ECO:0000259" key="5">
    <source>
        <dbReference type="PROSITE" id="PS50931"/>
    </source>
</evidence>
<dbReference type="Gene3D" id="3.40.190.290">
    <property type="match status" value="1"/>
</dbReference>
<dbReference type="Gene3D" id="1.10.10.10">
    <property type="entry name" value="Winged helix-like DNA-binding domain superfamily/Winged helix DNA-binding domain"/>
    <property type="match status" value="1"/>
</dbReference>
<comment type="similarity">
    <text evidence="1">Belongs to the LysR transcriptional regulatory family.</text>
</comment>
<keyword evidence="2" id="KW-0805">Transcription regulation</keyword>
<evidence type="ECO:0000256" key="1">
    <source>
        <dbReference type="ARBA" id="ARBA00009437"/>
    </source>
</evidence>